<evidence type="ECO:0000313" key="1">
    <source>
        <dbReference type="EMBL" id="GHO46660.1"/>
    </source>
</evidence>
<accession>A0A8J3MT03</accession>
<proteinExistence type="predicted"/>
<comment type="caution">
    <text evidence="1">The sequence shown here is derived from an EMBL/GenBank/DDBJ whole genome shotgun (WGS) entry which is preliminary data.</text>
</comment>
<evidence type="ECO:0000313" key="2">
    <source>
        <dbReference type="Proteomes" id="UP000612362"/>
    </source>
</evidence>
<dbReference type="EMBL" id="BNJF01000002">
    <property type="protein sequence ID" value="GHO46660.1"/>
    <property type="molecule type" value="Genomic_DNA"/>
</dbReference>
<dbReference type="AlphaFoldDB" id="A0A8J3MT03"/>
<organism evidence="1 2">
    <name type="scientific">Ktedonospora formicarum</name>
    <dbReference type="NCBI Taxonomy" id="2778364"/>
    <lineage>
        <taxon>Bacteria</taxon>
        <taxon>Bacillati</taxon>
        <taxon>Chloroflexota</taxon>
        <taxon>Ktedonobacteria</taxon>
        <taxon>Ktedonobacterales</taxon>
        <taxon>Ktedonobacteraceae</taxon>
        <taxon>Ktedonospora</taxon>
    </lineage>
</organism>
<protein>
    <submittedName>
        <fullName evidence="1">Uncharacterized protein</fullName>
    </submittedName>
</protein>
<dbReference type="SUPFAM" id="SSF53756">
    <property type="entry name" value="UDP-Glycosyltransferase/glycogen phosphorylase"/>
    <property type="match status" value="1"/>
</dbReference>
<sequence>MDENNYVPPSKSPEERRQPIALVARLMQDAPNMRHVDEVFLWLSQTIAKHLDITVVQFWTTQLDSNGQFHAALRALASQHQALPQPVHLNQHMALVMRQRLLEKRSSASLPVENVFPASQASLLAHYRLRFLANFVLSRDALLPPPKSLPEGVPSPFILCVAFLTSQPLTREQERAIRFLMEQSIRILSQFQLLHTPGSIRQKQASGDAKKPAPFALDETIPRRTQNLEQFQADNPFSSAAIISDKNARRLYTAIDGRRDVAELLQYLPLERKEVYSALRNLLEEKKIQFYTPQGEGIDASLILSSLS</sequence>
<keyword evidence="2" id="KW-1185">Reference proteome</keyword>
<reference evidence="1" key="1">
    <citation type="submission" date="2020-10" db="EMBL/GenBank/DDBJ databases">
        <title>Taxonomic study of unclassified bacteria belonging to the class Ktedonobacteria.</title>
        <authorList>
            <person name="Yabe S."/>
            <person name="Wang C.M."/>
            <person name="Zheng Y."/>
            <person name="Sakai Y."/>
            <person name="Cavaletti L."/>
            <person name="Monciardini P."/>
            <person name="Donadio S."/>
        </authorList>
    </citation>
    <scope>NUCLEOTIDE SEQUENCE</scope>
    <source>
        <strain evidence="1">SOSP1-1</strain>
    </source>
</reference>
<gene>
    <name evidence="1" type="ORF">KSX_48230</name>
</gene>
<name>A0A8J3MT03_9CHLR</name>
<dbReference type="RefSeq" id="WP_220196027.1">
    <property type="nucleotide sequence ID" value="NZ_BNJF01000002.1"/>
</dbReference>
<dbReference type="Proteomes" id="UP000612362">
    <property type="component" value="Unassembled WGS sequence"/>
</dbReference>